<feature type="region of interest" description="Disordered" evidence="1">
    <location>
        <begin position="19"/>
        <end position="41"/>
    </location>
</feature>
<accession>A0A8X6NPH3</accession>
<evidence type="ECO:0000313" key="2">
    <source>
        <dbReference type="EMBL" id="GFT27173.1"/>
    </source>
</evidence>
<reference evidence="2" key="1">
    <citation type="submission" date="2020-08" db="EMBL/GenBank/DDBJ databases">
        <title>Multicomponent nature underlies the extraordinary mechanical properties of spider dragline silk.</title>
        <authorList>
            <person name="Kono N."/>
            <person name="Nakamura H."/>
            <person name="Mori M."/>
            <person name="Yoshida Y."/>
            <person name="Ohtoshi R."/>
            <person name="Malay A.D."/>
            <person name="Moran D.A.P."/>
            <person name="Tomita M."/>
            <person name="Numata K."/>
            <person name="Arakawa K."/>
        </authorList>
    </citation>
    <scope>NUCLEOTIDE SEQUENCE</scope>
</reference>
<sequence>MPTWLVVDARSARVATIPRSDHHRKRNSSVIRSMGSTSSLKLLSSTETHKRMRLRDEYADEDAEIPA</sequence>
<dbReference type="AlphaFoldDB" id="A0A8X6NPH3"/>
<gene>
    <name evidence="2" type="ORF">NPIL_99961</name>
</gene>
<proteinExistence type="predicted"/>
<evidence type="ECO:0000313" key="3">
    <source>
        <dbReference type="Proteomes" id="UP000887013"/>
    </source>
</evidence>
<dbReference type="EMBL" id="BMAW01060649">
    <property type="protein sequence ID" value="GFT27173.1"/>
    <property type="molecule type" value="Genomic_DNA"/>
</dbReference>
<name>A0A8X6NPH3_NEPPI</name>
<comment type="caution">
    <text evidence="2">The sequence shown here is derived from an EMBL/GenBank/DDBJ whole genome shotgun (WGS) entry which is preliminary data.</text>
</comment>
<organism evidence="2 3">
    <name type="scientific">Nephila pilipes</name>
    <name type="common">Giant wood spider</name>
    <name type="synonym">Nephila maculata</name>
    <dbReference type="NCBI Taxonomy" id="299642"/>
    <lineage>
        <taxon>Eukaryota</taxon>
        <taxon>Metazoa</taxon>
        <taxon>Ecdysozoa</taxon>
        <taxon>Arthropoda</taxon>
        <taxon>Chelicerata</taxon>
        <taxon>Arachnida</taxon>
        <taxon>Araneae</taxon>
        <taxon>Araneomorphae</taxon>
        <taxon>Entelegynae</taxon>
        <taxon>Araneoidea</taxon>
        <taxon>Nephilidae</taxon>
        <taxon>Nephila</taxon>
    </lineage>
</organism>
<protein>
    <submittedName>
        <fullName evidence="2">Uncharacterized protein</fullName>
    </submittedName>
</protein>
<dbReference type="Proteomes" id="UP000887013">
    <property type="component" value="Unassembled WGS sequence"/>
</dbReference>
<keyword evidence="3" id="KW-1185">Reference proteome</keyword>
<evidence type="ECO:0000256" key="1">
    <source>
        <dbReference type="SAM" id="MobiDB-lite"/>
    </source>
</evidence>